<organism evidence="1 2">
    <name type="scientific">[Candida] jaroonii</name>
    <dbReference type="NCBI Taxonomy" id="467808"/>
    <lineage>
        <taxon>Eukaryota</taxon>
        <taxon>Fungi</taxon>
        <taxon>Dikarya</taxon>
        <taxon>Ascomycota</taxon>
        <taxon>Saccharomycotina</taxon>
        <taxon>Pichiomycetes</taxon>
        <taxon>Debaryomycetaceae</taxon>
        <taxon>Yamadazyma</taxon>
    </lineage>
</organism>
<evidence type="ECO:0000313" key="2">
    <source>
        <dbReference type="Proteomes" id="UP001152531"/>
    </source>
</evidence>
<gene>
    <name evidence="1" type="ORF">CLIB1444_10S03862</name>
</gene>
<dbReference type="Proteomes" id="UP001152531">
    <property type="component" value="Unassembled WGS sequence"/>
</dbReference>
<accession>A0ACA9YD66</accession>
<dbReference type="EMBL" id="CALSDN010000010">
    <property type="protein sequence ID" value="CAH6722676.1"/>
    <property type="molecule type" value="Genomic_DNA"/>
</dbReference>
<sequence>MTLDLRCYLTYSWPYHQPFWLVFFLVRSFVSLSESLKNRTPGDFAKLVIMEDKSMSYSEQQRRQIIMNSLENRDYLLIIANQQNKSVQQVKYELMEKLVKG</sequence>
<comment type="caution">
    <text evidence="1">The sequence shown here is derived from an EMBL/GenBank/DDBJ whole genome shotgun (WGS) entry which is preliminary data.</text>
</comment>
<reference evidence="1" key="1">
    <citation type="submission" date="2022-06" db="EMBL/GenBank/DDBJ databases">
        <authorList>
            <person name="Legras J.-L."/>
            <person name="Devillers H."/>
            <person name="Grondin C."/>
        </authorList>
    </citation>
    <scope>NUCLEOTIDE SEQUENCE</scope>
    <source>
        <strain evidence="1">CLIB 1444</strain>
    </source>
</reference>
<keyword evidence="2" id="KW-1185">Reference proteome</keyword>
<proteinExistence type="predicted"/>
<protein>
    <submittedName>
        <fullName evidence="1">Uncharacterized protein</fullName>
    </submittedName>
</protein>
<name>A0ACA9YD66_9ASCO</name>
<evidence type="ECO:0000313" key="1">
    <source>
        <dbReference type="EMBL" id="CAH6722676.1"/>
    </source>
</evidence>